<dbReference type="Gene3D" id="3.40.50.720">
    <property type="entry name" value="NAD(P)-binding Rossmann-like Domain"/>
    <property type="match status" value="1"/>
</dbReference>
<dbReference type="AlphaFoldDB" id="A0AAN6UKN1"/>
<feature type="region of interest" description="Disordered" evidence="3">
    <location>
        <begin position="404"/>
        <end position="484"/>
    </location>
</feature>
<dbReference type="PANTHER" id="PTHR24320:SF285">
    <property type="entry name" value="RETINOL DEHYDROGENASE 14"/>
    <property type="match status" value="1"/>
</dbReference>
<reference evidence="5" key="1">
    <citation type="journal article" date="2023" name="Mol. Phylogenet. Evol.">
        <title>Genome-scale phylogeny and comparative genomics of the fungal order Sordariales.</title>
        <authorList>
            <person name="Hensen N."/>
            <person name="Bonometti L."/>
            <person name="Westerberg I."/>
            <person name="Brannstrom I.O."/>
            <person name="Guillou S."/>
            <person name="Cros-Aarteil S."/>
            <person name="Calhoun S."/>
            <person name="Haridas S."/>
            <person name="Kuo A."/>
            <person name="Mondo S."/>
            <person name="Pangilinan J."/>
            <person name="Riley R."/>
            <person name="LaButti K."/>
            <person name="Andreopoulos B."/>
            <person name="Lipzen A."/>
            <person name="Chen C."/>
            <person name="Yan M."/>
            <person name="Daum C."/>
            <person name="Ng V."/>
            <person name="Clum A."/>
            <person name="Steindorff A."/>
            <person name="Ohm R.A."/>
            <person name="Martin F."/>
            <person name="Silar P."/>
            <person name="Natvig D.O."/>
            <person name="Lalanne C."/>
            <person name="Gautier V."/>
            <person name="Ament-Velasquez S.L."/>
            <person name="Kruys A."/>
            <person name="Hutchinson M.I."/>
            <person name="Powell A.J."/>
            <person name="Barry K."/>
            <person name="Miller A.N."/>
            <person name="Grigoriev I.V."/>
            <person name="Debuchy R."/>
            <person name="Gladieux P."/>
            <person name="Hiltunen Thoren M."/>
            <person name="Johannesson H."/>
        </authorList>
    </citation>
    <scope>NUCLEOTIDE SEQUENCE</scope>
    <source>
        <strain evidence="5">CBS 123565</strain>
    </source>
</reference>
<evidence type="ECO:0000256" key="2">
    <source>
        <dbReference type="ARBA" id="ARBA00023002"/>
    </source>
</evidence>
<name>A0AAN6UKN1_9PEZI</name>
<evidence type="ECO:0000256" key="3">
    <source>
        <dbReference type="SAM" id="MobiDB-lite"/>
    </source>
</evidence>
<comment type="similarity">
    <text evidence="1">Belongs to the short-chain dehydrogenases/reductases (SDR) family.</text>
</comment>
<dbReference type="PRINTS" id="PR00081">
    <property type="entry name" value="GDHRDH"/>
</dbReference>
<evidence type="ECO:0000256" key="4">
    <source>
        <dbReference type="SAM" id="Phobius"/>
    </source>
</evidence>
<dbReference type="EMBL" id="MU853409">
    <property type="protein sequence ID" value="KAK4134355.1"/>
    <property type="molecule type" value="Genomic_DNA"/>
</dbReference>
<feature type="compositionally biased region" description="Basic and acidic residues" evidence="3">
    <location>
        <begin position="407"/>
        <end position="416"/>
    </location>
</feature>
<proteinExistence type="inferred from homology"/>
<protein>
    <submittedName>
        <fullName evidence="5">NAD(P)-binding protein</fullName>
    </submittedName>
</protein>
<dbReference type="SUPFAM" id="SSF51735">
    <property type="entry name" value="NAD(P)-binding Rossmann-fold domains"/>
    <property type="match status" value="1"/>
</dbReference>
<dbReference type="InterPro" id="IPR036291">
    <property type="entry name" value="NAD(P)-bd_dom_sf"/>
</dbReference>
<sequence>MPIPFLINVFHEGLPAWFPDPWLVAKCTTAAGALVLTKWYSSGRSNTAERKLYGRVVLMTGGTSGIGAATAFELAARGAQLILLTRHAQTDPFLVEYIDDLRARTGNNLIYAEQVDLSSLHSIRQFATRWIDNAPPRRLDLIVLCAATLTPPGGARTTTAEGIETTWMVNYLANFHLLGILSPAIRAQPFDRDLRILVPTCSSYIASPTLDTEDLHGDQAWTPSRAYARSKLALMVFAKAYQKHLDAYKRPDQLPMNARVVLVDPGLARTPGMRRWLTRGSLFGLLVYMVLYALAWLLLKDPTMAAQSLLYATMDGNLLRGAGGKLVKECMEVDCARKDVDDEAVAKKLWESSDKLIERAEKEAALKRAIAKKAQEKRDEDASRAAQQAAQVEEIEALLGAVKKGRAAKDAKEGQKKNGKKTKSAGDSNPPPRNASQIHPVFFTDKLRRPPFAVASAPHSNPIAQGYVYQDAPRGSEKSAGSRL</sequence>
<keyword evidence="4" id="KW-1133">Transmembrane helix</keyword>
<dbReference type="Proteomes" id="UP001304895">
    <property type="component" value="Unassembled WGS sequence"/>
</dbReference>
<keyword evidence="4" id="KW-0472">Membrane</keyword>
<evidence type="ECO:0000313" key="6">
    <source>
        <dbReference type="Proteomes" id="UP001304895"/>
    </source>
</evidence>
<keyword evidence="2" id="KW-0560">Oxidoreductase</keyword>
<dbReference type="InterPro" id="IPR002347">
    <property type="entry name" value="SDR_fam"/>
</dbReference>
<feature type="transmembrane region" description="Helical" evidence="4">
    <location>
        <begin position="282"/>
        <end position="299"/>
    </location>
</feature>
<gene>
    <name evidence="5" type="ORF">BT67DRAFT_380739</name>
</gene>
<keyword evidence="6" id="KW-1185">Reference proteome</keyword>
<evidence type="ECO:0000313" key="5">
    <source>
        <dbReference type="EMBL" id="KAK4134355.1"/>
    </source>
</evidence>
<accession>A0AAN6UKN1</accession>
<comment type="caution">
    <text evidence="5">The sequence shown here is derived from an EMBL/GenBank/DDBJ whole genome shotgun (WGS) entry which is preliminary data.</text>
</comment>
<evidence type="ECO:0000256" key="1">
    <source>
        <dbReference type="ARBA" id="ARBA00006484"/>
    </source>
</evidence>
<keyword evidence="4" id="KW-0812">Transmembrane</keyword>
<dbReference type="GO" id="GO:0016491">
    <property type="term" value="F:oxidoreductase activity"/>
    <property type="evidence" value="ECO:0007669"/>
    <property type="project" value="UniProtKB-KW"/>
</dbReference>
<reference evidence="5" key="2">
    <citation type="submission" date="2023-05" db="EMBL/GenBank/DDBJ databases">
        <authorList>
            <consortium name="Lawrence Berkeley National Laboratory"/>
            <person name="Steindorff A."/>
            <person name="Hensen N."/>
            <person name="Bonometti L."/>
            <person name="Westerberg I."/>
            <person name="Brannstrom I.O."/>
            <person name="Guillou S."/>
            <person name="Cros-Aarteil S."/>
            <person name="Calhoun S."/>
            <person name="Haridas S."/>
            <person name="Kuo A."/>
            <person name="Mondo S."/>
            <person name="Pangilinan J."/>
            <person name="Riley R."/>
            <person name="Labutti K."/>
            <person name="Andreopoulos B."/>
            <person name="Lipzen A."/>
            <person name="Chen C."/>
            <person name="Yanf M."/>
            <person name="Daum C."/>
            <person name="Ng V."/>
            <person name="Clum A."/>
            <person name="Ohm R."/>
            <person name="Martin F."/>
            <person name="Silar P."/>
            <person name="Natvig D."/>
            <person name="Lalanne C."/>
            <person name="Gautier V."/>
            <person name="Ament-Velasquez S.L."/>
            <person name="Kruys A."/>
            <person name="Hutchinson M.I."/>
            <person name="Powell A.J."/>
            <person name="Barry K."/>
            <person name="Miller A.N."/>
            <person name="Grigoriev I.V."/>
            <person name="Debuchy R."/>
            <person name="Gladieux P."/>
            <person name="Thoren M.H."/>
            <person name="Johannesson H."/>
        </authorList>
    </citation>
    <scope>NUCLEOTIDE SEQUENCE</scope>
    <source>
        <strain evidence="5">CBS 123565</strain>
    </source>
</reference>
<dbReference type="PANTHER" id="PTHR24320">
    <property type="entry name" value="RETINOL DEHYDROGENASE"/>
    <property type="match status" value="1"/>
</dbReference>
<dbReference type="Pfam" id="PF00106">
    <property type="entry name" value="adh_short"/>
    <property type="match status" value="1"/>
</dbReference>
<organism evidence="5 6">
    <name type="scientific">Trichocladium antarcticum</name>
    <dbReference type="NCBI Taxonomy" id="1450529"/>
    <lineage>
        <taxon>Eukaryota</taxon>
        <taxon>Fungi</taxon>
        <taxon>Dikarya</taxon>
        <taxon>Ascomycota</taxon>
        <taxon>Pezizomycotina</taxon>
        <taxon>Sordariomycetes</taxon>
        <taxon>Sordariomycetidae</taxon>
        <taxon>Sordariales</taxon>
        <taxon>Chaetomiaceae</taxon>
        <taxon>Trichocladium</taxon>
    </lineage>
</organism>